<keyword evidence="8 18" id="KW-0507">mRNA processing</keyword>
<comment type="subunit">
    <text evidence="18">Homotetramer.</text>
</comment>
<evidence type="ECO:0000256" key="11">
    <source>
        <dbReference type="ARBA" id="ARBA00022737"/>
    </source>
</evidence>
<dbReference type="Proteomes" id="UP000789572">
    <property type="component" value="Unassembled WGS sequence"/>
</dbReference>
<evidence type="ECO:0000256" key="9">
    <source>
        <dbReference type="ARBA" id="ARBA00022679"/>
    </source>
</evidence>
<keyword evidence="11" id="KW-0677">Repeat</keyword>
<dbReference type="EMBL" id="CAJVPJ010000255">
    <property type="protein sequence ID" value="CAG8502266.1"/>
    <property type="molecule type" value="Genomic_DNA"/>
</dbReference>
<evidence type="ECO:0000256" key="2">
    <source>
        <dbReference type="ARBA" id="ARBA00004123"/>
    </source>
</evidence>
<keyword evidence="13 18" id="KW-0833">Ubl conjugation pathway</keyword>
<evidence type="ECO:0000256" key="3">
    <source>
        <dbReference type="ARBA" id="ARBA00004906"/>
    </source>
</evidence>
<dbReference type="PROSITE" id="PS00678">
    <property type="entry name" value="WD_REPEATS_1"/>
    <property type="match status" value="2"/>
</dbReference>
<evidence type="ECO:0000256" key="5">
    <source>
        <dbReference type="ARBA" id="ARBA00012483"/>
    </source>
</evidence>
<comment type="similarity">
    <text evidence="4 18">Belongs to the WD repeat PRP19 family.</text>
</comment>
<keyword evidence="16 18" id="KW-0539">Nucleus</keyword>
<keyword evidence="12 18" id="KW-0227">DNA damage</keyword>
<comment type="subcellular location">
    <subcellularLocation>
        <location evidence="2 18">Nucleus</location>
    </subcellularLocation>
</comment>
<evidence type="ECO:0000256" key="6">
    <source>
        <dbReference type="ARBA" id="ARBA00015618"/>
    </source>
</evidence>
<comment type="catalytic activity">
    <reaction evidence="1 18">
        <text>S-ubiquitinyl-[E2 ubiquitin-conjugating enzyme]-L-cysteine + [acceptor protein]-L-lysine = [E2 ubiquitin-conjugating enzyme]-L-cysteine + N(6)-ubiquitinyl-[acceptor protein]-L-lysine.</text>
        <dbReference type="EC" id="2.3.2.27"/>
    </reaction>
</comment>
<dbReference type="GO" id="GO:0000974">
    <property type="term" value="C:Prp19 complex"/>
    <property type="evidence" value="ECO:0007669"/>
    <property type="project" value="UniProtKB-UniRule"/>
</dbReference>
<dbReference type="PROSITE" id="PS50082">
    <property type="entry name" value="WD_REPEATS_2"/>
    <property type="match status" value="4"/>
</dbReference>
<sequence>MEKSNLKVARPLGNLERLFTIRQAIGYYTNICATVRYQCKDLFMLASVGRVTELNDNTTNQLRPVVYGILTELLLKEPALSKGIKGPMTKRPLYVHIPTIDLSRQVRFAAICSDEQLEKMLEEEHKIPLDHSIETNPLWRIVFGINIEHAYEISVTFCWHHSIGDGMSAHVLHSLFYNALKKVIDNQNDLSSISPMIDVPYAPMFKPLEETVDIEPSVGLILKEVFNEFLLPTFMKTTPKHYVGDVHAMKINDFNTSLKIVSINQDEFRSIKLVSKQQKTSIHAILHTALILSAYRYLSSENDNAKMVSTDTPISLRPYGIVPITKPTLGVYVSKFHYAASTKDIDTGFWNLAKNYKYKLMKGMKTSIQYVGLLKFLSNNTAGWEEFLSKKRKVEPMGRVASLDSANVTGPAIMVNIGTYGDKLNFTVAYQEGAIEPKEKINKFIDGVKFILTTIAKEGSCFVPVCRVYQYLPYSWSNESHDLVTNRITTSITVSGEALQEPVASRKSGHIYEKRLILKYIADNGRDPITGEDIAEEDLLDIKTSPKIVKPRPPQLSSIPSMISALQNEWDSLMLETFTLKQQYQEVRQELSHALYQHDAACRVIARLIKERDAARDALAKVQAHIGASVSQEDTQESQSMDVEMLDRRIDSSIIEKMSELNAVLSKGRKKRKTPPNFTSIDSVRSYKWTSEAAPMHASSAPGITSLDISSNGHFVLTGGVDHTAIIYNSGKQRIDSVLKGHTKEITDVLWRGKADPGHPDIAFTASSDNNVKIWQPSDGGYFATSTIKAHSAGVTGIALNPTLDYVVSVSSDSTWAFHDVETGKTLSRIESNEVQNGYTAAKFHPDALLLGTGTNDSMVHIWDMKSQNIVAPFSGHSGAVTALAFSENGYYLATTSEDNLVRLWDLRKLTNFKVLTLPEDNKLNKVVWDHTGQYLAVGGTDVRVFHSKTWEELAVLADNTAEVTDLKFGELAKYLAVVGLDGSLRYYSPERGE</sequence>
<dbReference type="Pfam" id="PF07247">
    <property type="entry name" value="AATase"/>
    <property type="match status" value="1"/>
</dbReference>
<evidence type="ECO:0000256" key="14">
    <source>
        <dbReference type="ARBA" id="ARBA00023187"/>
    </source>
</evidence>
<dbReference type="SMART" id="SM00504">
    <property type="entry name" value="Ubox"/>
    <property type="match status" value="1"/>
</dbReference>
<dbReference type="GO" id="GO:0006281">
    <property type="term" value="P:DNA repair"/>
    <property type="evidence" value="ECO:0007669"/>
    <property type="project" value="UniProtKB-KW"/>
</dbReference>
<protein>
    <recommendedName>
        <fullName evidence="6 18">Pre-mRNA-processing factor 19</fullName>
        <ecNumber evidence="5 18">2.3.2.27</ecNumber>
    </recommendedName>
</protein>
<dbReference type="InterPro" id="IPR015943">
    <property type="entry name" value="WD40/YVTN_repeat-like_dom_sf"/>
</dbReference>
<dbReference type="PANTHER" id="PTHR43995">
    <property type="entry name" value="PRE-MRNA-PROCESSING FACTOR 19"/>
    <property type="match status" value="1"/>
</dbReference>
<dbReference type="GO" id="GO:0070534">
    <property type="term" value="P:protein K63-linked ubiquitination"/>
    <property type="evidence" value="ECO:0007669"/>
    <property type="project" value="UniProtKB-UniRule"/>
</dbReference>
<dbReference type="SUPFAM" id="SSF52777">
    <property type="entry name" value="CoA-dependent acyltransferases"/>
    <property type="match status" value="1"/>
</dbReference>
<keyword evidence="21" id="KW-1185">Reference proteome</keyword>
<dbReference type="Gene3D" id="3.30.40.10">
    <property type="entry name" value="Zinc/RING finger domain, C3HC4 (zinc finger)"/>
    <property type="match status" value="1"/>
</dbReference>
<keyword evidence="15 18" id="KW-0234">DNA repair</keyword>
<gene>
    <name evidence="20" type="ORF">POCULU_LOCUS2634</name>
</gene>
<evidence type="ECO:0000256" key="12">
    <source>
        <dbReference type="ARBA" id="ARBA00022763"/>
    </source>
</evidence>
<evidence type="ECO:0000256" key="4">
    <source>
        <dbReference type="ARBA" id="ARBA00006388"/>
    </source>
</evidence>
<evidence type="ECO:0000313" key="21">
    <source>
        <dbReference type="Proteomes" id="UP000789572"/>
    </source>
</evidence>
<dbReference type="AlphaFoldDB" id="A0A9N9F0S8"/>
<dbReference type="GO" id="GO:0005737">
    <property type="term" value="C:cytoplasm"/>
    <property type="evidence" value="ECO:0007669"/>
    <property type="project" value="TreeGrafter"/>
</dbReference>
<keyword evidence="9 18" id="KW-0808">Transferase</keyword>
<keyword evidence="14 18" id="KW-0508">mRNA splicing</keyword>
<dbReference type="PANTHER" id="PTHR43995:SF1">
    <property type="entry name" value="PRE-MRNA-PROCESSING FACTOR 19"/>
    <property type="match status" value="1"/>
</dbReference>
<evidence type="ECO:0000313" key="20">
    <source>
        <dbReference type="EMBL" id="CAG8502266.1"/>
    </source>
</evidence>
<reference evidence="20" key="1">
    <citation type="submission" date="2021-06" db="EMBL/GenBank/DDBJ databases">
        <authorList>
            <person name="Kallberg Y."/>
            <person name="Tangrot J."/>
            <person name="Rosling A."/>
        </authorList>
    </citation>
    <scope>NUCLEOTIDE SEQUENCE</scope>
    <source>
        <strain evidence="20">IA702</strain>
    </source>
</reference>
<dbReference type="InterPro" id="IPR003613">
    <property type="entry name" value="Ubox_domain"/>
</dbReference>
<evidence type="ECO:0000256" key="7">
    <source>
        <dbReference type="ARBA" id="ARBA00022574"/>
    </source>
</evidence>
<dbReference type="EC" id="2.3.2.27" evidence="5 18"/>
<keyword evidence="10 18" id="KW-0747">Spliceosome</keyword>
<dbReference type="InterPro" id="IPR001680">
    <property type="entry name" value="WD40_rpt"/>
</dbReference>
<dbReference type="SUPFAM" id="SSF57850">
    <property type="entry name" value="RING/U-box"/>
    <property type="match status" value="1"/>
</dbReference>
<dbReference type="InterPro" id="IPR013915">
    <property type="entry name" value="Prp19_cc"/>
</dbReference>
<evidence type="ECO:0000256" key="15">
    <source>
        <dbReference type="ARBA" id="ARBA00023204"/>
    </source>
</evidence>
<dbReference type="InterPro" id="IPR010828">
    <property type="entry name" value="Atf2/Sli1-like"/>
</dbReference>
<dbReference type="GO" id="GO:0071006">
    <property type="term" value="C:U2-type catalytic step 1 spliceosome"/>
    <property type="evidence" value="ECO:0007669"/>
    <property type="project" value="TreeGrafter"/>
</dbReference>
<dbReference type="CDD" id="cd16656">
    <property type="entry name" value="RING-Ubox_PRP19"/>
    <property type="match status" value="1"/>
</dbReference>
<dbReference type="CDD" id="cd00200">
    <property type="entry name" value="WD40"/>
    <property type="match status" value="1"/>
</dbReference>
<feature type="repeat" description="WD" evidence="17">
    <location>
        <begin position="874"/>
        <end position="915"/>
    </location>
</feature>
<feature type="domain" description="U-box" evidence="19">
    <location>
        <begin position="495"/>
        <end position="556"/>
    </location>
</feature>
<evidence type="ECO:0000256" key="10">
    <source>
        <dbReference type="ARBA" id="ARBA00022728"/>
    </source>
</evidence>
<dbReference type="InterPro" id="IPR019775">
    <property type="entry name" value="WD40_repeat_CS"/>
</dbReference>
<comment type="function">
    <text evidence="18">Ubiquitin-protein ligase which is mainly involved pre-mRNA splicing and DNA repair. Required for pre-mRNA splicing as component of the spliceosome.</text>
</comment>
<organism evidence="20 21">
    <name type="scientific">Paraglomus occultum</name>
    <dbReference type="NCBI Taxonomy" id="144539"/>
    <lineage>
        <taxon>Eukaryota</taxon>
        <taxon>Fungi</taxon>
        <taxon>Fungi incertae sedis</taxon>
        <taxon>Mucoromycota</taxon>
        <taxon>Glomeromycotina</taxon>
        <taxon>Glomeromycetes</taxon>
        <taxon>Paraglomerales</taxon>
        <taxon>Paraglomeraceae</taxon>
        <taxon>Paraglomus</taxon>
    </lineage>
</organism>
<keyword evidence="7 17" id="KW-0853">WD repeat</keyword>
<feature type="repeat" description="WD" evidence="17">
    <location>
        <begin position="739"/>
        <end position="785"/>
    </location>
</feature>
<dbReference type="GO" id="GO:0061630">
    <property type="term" value="F:ubiquitin protein ligase activity"/>
    <property type="evidence" value="ECO:0007669"/>
    <property type="project" value="UniProtKB-UniRule"/>
</dbReference>
<accession>A0A9N9F0S8</accession>
<evidence type="ECO:0000256" key="16">
    <source>
        <dbReference type="ARBA" id="ARBA00023242"/>
    </source>
</evidence>
<dbReference type="InterPro" id="IPR055340">
    <property type="entry name" value="RING-Ubox_PRP19"/>
</dbReference>
<dbReference type="InterPro" id="IPR036322">
    <property type="entry name" value="WD40_repeat_dom_sf"/>
</dbReference>
<feature type="repeat" description="WD" evidence="17">
    <location>
        <begin position="788"/>
        <end position="829"/>
    </location>
</feature>
<dbReference type="GO" id="GO:0000398">
    <property type="term" value="P:mRNA splicing, via spliceosome"/>
    <property type="evidence" value="ECO:0007669"/>
    <property type="project" value="InterPro"/>
</dbReference>
<dbReference type="Pfam" id="PF08606">
    <property type="entry name" value="Prp19"/>
    <property type="match status" value="1"/>
</dbReference>
<dbReference type="FunFam" id="3.30.40.10:FF:000027">
    <property type="entry name" value="Pre-mRNA-processing factor 19, putative"/>
    <property type="match status" value="1"/>
</dbReference>
<evidence type="ECO:0000256" key="13">
    <source>
        <dbReference type="ARBA" id="ARBA00022786"/>
    </source>
</evidence>
<comment type="caution">
    <text evidence="20">The sequence shown here is derived from an EMBL/GenBank/DDBJ whole genome shotgun (WGS) entry which is preliminary data.</text>
</comment>
<proteinExistence type="inferred from homology"/>
<name>A0A9N9F0S8_9GLOM</name>
<dbReference type="SMART" id="SM00320">
    <property type="entry name" value="WD40"/>
    <property type="match status" value="7"/>
</dbReference>
<evidence type="ECO:0000256" key="17">
    <source>
        <dbReference type="PROSITE-ProRule" id="PRU00221"/>
    </source>
</evidence>
<dbReference type="SUPFAM" id="SSF50978">
    <property type="entry name" value="WD40 repeat-like"/>
    <property type="match status" value="1"/>
</dbReference>
<dbReference type="PROSITE" id="PS50294">
    <property type="entry name" value="WD_REPEATS_REGION"/>
    <property type="match status" value="1"/>
</dbReference>
<dbReference type="Gene3D" id="2.130.10.10">
    <property type="entry name" value="YVTN repeat-like/Quinoprotein amine dehydrogenase"/>
    <property type="match status" value="1"/>
</dbReference>
<evidence type="ECO:0000256" key="1">
    <source>
        <dbReference type="ARBA" id="ARBA00000900"/>
    </source>
</evidence>
<dbReference type="InterPro" id="IPR013083">
    <property type="entry name" value="Znf_RING/FYVE/PHD"/>
</dbReference>
<dbReference type="Pfam" id="PF24814">
    <property type="entry name" value="WD40_Prp19"/>
    <property type="match status" value="1"/>
</dbReference>
<evidence type="ECO:0000256" key="18">
    <source>
        <dbReference type="RuleBase" id="RU367101"/>
    </source>
</evidence>
<evidence type="ECO:0000259" key="19">
    <source>
        <dbReference type="SMART" id="SM00504"/>
    </source>
</evidence>
<comment type="pathway">
    <text evidence="3 18">Protein modification; protein ubiquitination.</text>
</comment>
<feature type="repeat" description="WD" evidence="17">
    <location>
        <begin position="840"/>
        <end position="873"/>
    </location>
</feature>
<evidence type="ECO:0000256" key="8">
    <source>
        <dbReference type="ARBA" id="ARBA00022664"/>
    </source>
</evidence>
<dbReference type="OrthoDB" id="687049at2759"/>
<dbReference type="InterPro" id="IPR038959">
    <property type="entry name" value="Prp19"/>
</dbReference>